<keyword evidence="9 14" id="KW-0482">Metalloprotease</keyword>
<keyword evidence="3" id="KW-0645">Protease</keyword>
<evidence type="ECO:0000256" key="8">
    <source>
        <dbReference type="ARBA" id="ARBA00022989"/>
    </source>
</evidence>
<evidence type="ECO:0000256" key="12">
    <source>
        <dbReference type="SAM" id="Phobius"/>
    </source>
</evidence>
<evidence type="ECO:0000256" key="2">
    <source>
        <dbReference type="ARBA" id="ARBA00022475"/>
    </source>
</evidence>
<feature type="transmembrane region" description="Helical" evidence="12">
    <location>
        <begin position="612"/>
        <end position="629"/>
    </location>
</feature>
<feature type="transmembrane region" description="Helical" evidence="12">
    <location>
        <begin position="257"/>
        <end position="276"/>
    </location>
</feature>
<dbReference type="Pfam" id="PF01435">
    <property type="entry name" value="Peptidase_M48"/>
    <property type="match status" value="1"/>
</dbReference>
<dbReference type="SUPFAM" id="SSF48452">
    <property type="entry name" value="TPR-like"/>
    <property type="match status" value="1"/>
</dbReference>
<dbReference type="EC" id="3.4.24.-" evidence="14"/>
<evidence type="ECO:0000256" key="5">
    <source>
        <dbReference type="ARBA" id="ARBA00022723"/>
    </source>
</evidence>
<comment type="cofactor">
    <cofactor evidence="1">
        <name>Zn(2+)</name>
        <dbReference type="ChEBI" id="CHEBI:29105"/>
    </cofactor>
</comment>
<keyword evidence="4 12" id="KW-0812">Transmembrane</keyword>
<reference evidence="14 15" key="1">
    <citation type="submission" date="2023-01" db="EMBL/GenBank/DDBJ databases">
        <title>Genomes from the Australian National Cyanobacteria Reference Collection.</title>
        <authorList>
            <person name="Willis A."/>
            <person name="Lee E.M.F."/>
        </authorList>
    </citation>
    <scope>NUCLEOTIDE SEQUENCE [LARGE SCALE GENOMIC DNA]</scope>
    <source>
        <strain evidence="14 15">CS-1033</strain>
    </source>
</reference>
<dbReference type="PANTHER" id="PTHR43221:SF2">
    <property type="entry name" value="PROTEASE HTPX HOMOLOG"/>
    <property type="match status" value="1"/>
</dbReference>
<dbReference type="InterPro" id="IPR011990">
    <property type="entry name" value="TPR-like_helical_dom_sf"/>
</dbReference>
<dbReference type="GO" id="GO:0008237">
    <property type="term" value="F:metallopeptidase activity"/>
    <property type="evidence" value="ECO:0007669"/>
    <property type="project" value="UniProtKB-KW"/>
</dbReference>
<evidence type="ECO:0000256" key="1">
    <source>
        <dbReference type="ARBA" id="ARBA00001947"/>
    </source>
</evidence>
<feature type="transmembrane region" description="Helical" evidence="12">
    <location>
        <begin position="409"/>
        <end position="429"/>
    </location>
</feature>
<feature type="domain" description="Peptidase M48" evidence="13">
    <location>
        <begin position="321"/>
        <end position="537"/>
    </location>
</feature>
<gene>
    <name evidence="14" type="ORF">PN457_07380</name>
</gene>
<dbReference type="Gene3D" id="3.30.2010.10">
    <property type="entry name" value="Metalloproteases ('zincins'), catalytic domain"/>
    <property type="match status" value="1"/>
</dbReference>
<keyword evidence="10 12" id="KW-0472">Membrane</keyword>
<dbReference type="InterPro" id="IPR050083">
    <property type="entry name" value="HtpX_protease"/>
</dbReference>
<keyword evidence="2" id="KW-1003">Cell membrane</keyword>
<name>A0ABT5ASZ5_9CYAN</name>
<keyword evidence="7" id="KW-0862">Zinc</keyword>
<protein>
    <submittedName>
        <fullName evidence="14">M48 family metalloprotease</fullName>
        <ecNumber evidence="14">3.4.24.-</ecNumber>
    </submittedName>
</protein>
<feature type="region of interest" description="Disordered" evidence="11">
    <location>
        <begin position="95"/>
        <end position="143"/>
    </location>
</feature>
<evidence type="ECO:0000256" key="6">
    <source>
        <dbReference type="ARBA" id="ARBA00022801"/>
    </source>
</evidence>
<keyword evidence="15" id="KW-1185">Reference proteome</keyword>
<keyword evidence="6 14" id="KW-0378">Hydrolase</keyword>
<evidence type="ECO:0000256" key="9">
    <source>
        <dbReference type="ARBA" id="ARBA00023049"/>
    </source>
</evidence>
<evidence type="ECO:0000259" key="13">
    <source>
        <dbReference type="Pfam" id="PF01435"/>
    </source>
</evidence>
<dbReference type="PANTHER" id="PTHR43221">
    <property type="entry name" value="PROTEASE HTPX"/>
    <property type="match status" value="1"/>
</dbReference>
<proteinExistence type="predicted"/>
<accession>A0ABT5ASZ5</accession>
<keyword evidence="8 12" id="KW-1133">Transmembrane helix</keyword>
<dbReference type="InterPro" id="IPR001915">
    <property type="entry name" value="Peptidase_M48"/>
</dbReference>
<comment type="caution">
    <text evidence="14">The sequence shown here is derived from an EMBL/GenBank/DDBJ whole genome shotgun (WGS) entry which is preliminary data.</text>
</comment>
<feature type="transmembrane region" description="Helical" evidence="12">
    <location>
        <begin position="372"/>
        <end position="389"/>
    </location>
</feature>
<evidence type="ECO:0000313" key="14">
    <source>
        <dbReference type="EMBL" id="MDB9539480.1"/>
    </source>
</evidence>
<feature type="transmembrane region" description="Helical" evidence="12">
    <location>
        <begin position="213"/>
        <end position="237"/>
    </location>
</feature>
<dbReference type="Proteomes" id="UP001212499">
    <property type="component" value="Unassembled WGS sequence"/>
</dbReference>
<evidence type="ECO:0000313" key="15">
    <source>
        <dbReference type="Proteomes" id="UP001212499"/>
    </source>
</evidence>
<evidence type="ECO:0000256" key="7">
    <source>
        <dbReference type="ARBA" id="ARBA00022833"/>
    </source>
</evidence>
<dbReference type="EMBL" id="JAQMUH010000088">
    <property type="protein sequence ID" value="MDB9539480.1"/>
    <property type="molecule type" value="Genomic_DNA"/>
</dbReference>
<feature type="transmembrane region" description="Helical" evidence="12">
    <location>
        <begin position="570"/>
        <end position="592"/>
    </location>
</feature>
<sequence>MATPRKLSDAELSLEAGLVALKQGNYQTAIAKLTPVATSQVNPRANLQARVGLVMAYARTGQIRKATILCQTLRESQDTRVKQWAELALTHLAKSRKKSSKSMATPRQLSDNPGGEFVTGENSQNATASTTKTPGVVESQKQRVAETSQYSRASLSSVPNTVIPQNLFRSSSYIKTPRSEISPSFHRCIYWRQAKRAKVWQPLGKPQLIPLRLLGLGTFMALLWLLGVILNLTTALINFALDKLPYLTVQKLPHSNPAPLLLIVLLIMMGLSPWLLDRLLGKSYGQTELSKDLLNRHSRETARVIQRYCQQRRWHCPKLRILPITAPMALTYGSLANNARIVVTQGLLEQLADDEIATIYATQLGHIAHWDFAVMSLVLLLSLPIHRLYEQISTWGNRKSEGIWYKPINVLASVIYGLWYVLTTISLCLSRLRLYYSDRLAAEITGNPNALTRALLKIAMGISADIQKSEQTSWHLESLNFLIPVGYEQSLCLGSIAGQRPFESLLMWDSLHPYRHWFTINNSHPLIGDRIQRLSQIARHWHIDTEINLNSLGLTVAEAQATYQVKSQSFLLQIAPFLGIPLGLVFAGFTWLMWQTAVNLRWLNLQWTYKDWTVITGFLLMGFSIGMVSRMSSFFPDIKTATVQDDQSLINLLTNPSALPIDSISVQLVGKLLGRRGTGNCLGQDLILQCSTGLVKLHHIPLGQSVNPQDLIGRQIIVTGWFRRGATPWIDIHTVQTQTGKNIYSPHPIWSTFVAVAAQAWVAYIFLTG</sequence>
<organism evidence="14 15">
    <name type="scientific">Anabaenopsis arnoldii</name>
    <dbReference type="NCBI Taxonomy" id="2152938"/>
    <lineage>
        <taxon>Bacteria</taxon>
        <taxon>Bacillati</taxon>
        <taxon>Cyanobacteriota</taxon>
        <taxon>Cyanophyceae</taxon>
        <taxon>Nostocales</taxon>
        <taxon>Nodulariaceae</taxon>
        <taxon>Anabaenopsis</taxon>
    </lineage>
</organism>
<dbReference type="RefSeq" id="WP_271732371.1">
    <property type="nucleotide sequence ID" value="NZ_JANQDP010000090.1"/>
</dbReference>
<evidence type="ECO:0000256" key="10">
    <source>
        <dbReference type="ARBA" id="ARBA00023136"/>
    </source>
</evidence>
<evidence type="ECO:0000256" key="4">
    <source>
        <dbReference type="ARBA" id="ARBA00022692"/>
    </source>
</evidence>
<evidence type="ECO:0000256" key="11">
    <source>
        <dbReference type="SAM" id="MobiDB-lite"/>
    </source>
</evidence>
<keyword evidence="5" id="KW-0479">Metal-binding</keyword>
<feature type="compositionally biased region" description="Polar residues" evidence="11">
    <location>
        <begin position="120"/>
        <end position="133"/>
    </location>
</feature>
<evidence type="ECO:0000256" key="3">
    <source>
        <dbReference type="ARBA" id="ARBA00022670"/>
    </source>
</evidence>
<feature type="transmembrane region" description="Helical" evidence="12">
    <location>
        <begin position="749"/>
        <end position="767"/>
    </location>
</feature>